<dbReference type="SMART" id="SM00332">
    <property type="entry name" value="PP2Cc"/>
    <property type="match status" value="1"/>
</dbReference>
<dbReference type="InterPro" id="IPR001932">
    <property type="entry name" value="PPM-type_phosphatase-like_dom"/>
</dbReference>
<dbReference type="EMBL" id="JXLN01005174">
    <property type="protein sequence ID" value="KPM03475.1"/>
    <property type="molecule type" value="Genomic_DNA"/>
</dbReference>
<evidence type="ECO:0000256" key="5">
    <source>
        <dbReference type="ARBA" id="ARBA00022801"/>
    </source>
</evidence>
<comment type="caution">
    <text evidence="10">The sequence shown here is derived from an EMBL/GenBank/DDBJ whole genome shotgun (WGS) entry which is preliminary data.</text>
</comment>
<feature type="domain" description="PPM-type phosphatase" evidence="9">
    <location>
        <begin position="239"/>
        <end position="534"/>
    </location>
</feature>
<dbReference type="Gene3D" id="3.60.40.10">
    <property type="entry name" value="PPM-type phosphatase domain"/>
    <property type="match status" value="1"/>
</dbReference>
<dbReference type="OrthoDB" id="10264738at2759"/>
<accession>A0A131ZYU3</accession>
<keyword evidence="7" id="KW-0904">Protein phosphatase</keyword>
<name>A0A131ZYU3_SARSC</name>
<keyword evidence="6" id="KW-0460">Magnesium</keyword>
<dbReference type="InterPro" id="IPR036457">
    <property type="entry name" value="PPM-type-like_dom_sf"/>
</dbReference>
<evidence type="ECO:0000259" key="9">
    <source>
        <dbReference type="PROSITE" id="PS51746"/>
    </source>
</evidence>
<dbReference type="EC" id="3.1.3.16" evidence="3"/>
<evidence type="ECO:0000256" key="7">
    <source>
        <dbReference type="ARBA" id="ARBA00022912"/>
    </source>
</evidence>
<evidence type="ECO:0000256" key="8">
    <source>
        <dbReference type="ARBA" id="ARBA00023211"/>
    </source>
</evidence>
<dbReference type="PANTHER" id="PTHR13832:SF803">
    <property type="entry name" value="PROTEIN PHOSPHATASE 1G"/>
    <property type="match status" value="1"/>
</dbReference>
<keyword evidence="4" id="KW-0479">Metal-binding</keyword>
<dbReference type="GO" id="GO:0004722">
    <property type="term" value="F:protein serine/threonine phosphatase activity"/>
    <property type="evidence" value="ECO:0007669"/>
    <property type="project" value="UniProtKB-EC"/>
</dbReference>
<organism evidence="10 11">
    <name type="scientific">Sarcoptes scabiei</name>
    <name type="common">Itch mite</name>
    <name type="synonym">Acarus scabiei</name>
    <dbReference type="NCBI Taxonomy" id="52283"/>
    <lineage>
        <taxon>Eukaryota</taxon>
        <taxon>Metazoa</taxon>
        <taxon>Ecdysozoa</taxon>
        <taxon>Arthropoda</taxon>
        <taxon>Chelicerata</taxon>
        <taxon>Arachnida</taxon>
        <taxon>Acari</taxon>
        <taxon>Acariformes</taxon>
        <taxon>Sarcoptiformes</taxon>
        <taxon>Astigmata</taxon>
        <taxon>Psoroptidia</taxon>
        <taxon>Sarcoptoidea</taxon>
        <taxon>Sarcoptidae</taxon>
        <taxon>Sarcoptinae</taxon>
        <taxon>Sarcoptes</taxon>
    </lineage>
</organism>
<proteinExistence type="inferred from homology"/>
<comment type="cofactor">
    <cofactor evidence="1">
        <name>Mn(2+)</name>
        <dbReference type="ChEBI" id="CHEBI:29035"/>
    </cofactor>
</comment>
<evidence type="ECO:0000256" key="3">
    <source>
        <dbReference type="ARBA" id="ARBA00013081"/>
    </source>
</evidence>
<gene>
    <name evidence="10" type="ORF">QR98_0019070</name>
</gene>
<protein>
    <recommendedName>
        <fullName evidence="3">protein-serine/threonine phosphatase</fullName>
        <ecNumber evidence="3">3.1.3.16</ecNumber>
    </recommendedName>
</protein>
<evidence type="ECO:0000256" key="4">
    <source>
        <dbReference type="ARBA" id="ARBA00022723"/>
    </source>
</evidence>
<reference evidence="10 11" key="1">
    <citation type="journal article" date="2015" name="Parasit. Vectors">
        <title>Draft genome of the scabies mite.</title>
        <authorList>
            <person name="Rider S.D.Jr."/>
            <person name="Morgan M.S."/>
            <person name="Arlian L.G."/>
        </authorList>
    </citation>
    <scope>NUCLEOTIDE SEQUENCE [LARGE SCALE GENOMIC DNA]</scope>
    <source>
        <strain evidence="10">Arlian Lab</strain>
    </source>
</reference>
<evidence type="ECO:0000256" key="1">
    <source>
        <dbReference type="ARBA" id="ARBA00001936"/>
    </source>
</evidence>
<comment type="similarity">
    <text evidence="2">Belongs to the PP2C family.</text>
</comment>
<sequence length="542" mass="61407">MKSIESICLKIIFIPIILIVANQSPKHRNRFGQPWPITTDHKSNVIGNQDDIVTTTTEPNGLFENFVEGYVKDLFTKELSTAKTNNLTDCMTRLLCERICQRTVSGEIKGEPLLNSAEMLGRTENDPLGYFFTGGDRGYEFGKRNQCHRCSQRYGNCLNDQYDLTRTMSDNYERQMLNGAESSIDTDIIAPSSSTNFFRHHQHFRSNLEPSNSSILTRFYLACPKLDCELFDHQNEWLSIGSCSVQGWRINQEDAHFCLIDFDPLDQIALFGVFDGHNGPEISRYASLTLPELLRNNRYYKLKQYDKALRAVFLEFDGGLLSKKVENDLQSISKQYQLQYGQIVRRQNSFLLAMSTGSTAVVALLSRKDGKIYVANIGDSRCLISLKRKPFPMTIDHKPNERREFTRIMKAGSKVINGRINGGLNLSRAFGDHLLKNNANLSATEQAVIALPDLIVSSNKIRSSKDFMVLACDGIWNCLSNRQVCSIIRKHLKKQDCMQLSRICQTIVSKCISPIRPIDGQIGGDNMTILIVKFKQDLPLPS</sequence>
<dbReference type="SUPFAM" id="SSF81606">
    <property type="entry name" value="PP2C-like"/>
    <property type="match status" value="1"/>
</dbReference>
<dbReference type="PROSITE" id="PS51746">
    <property type="entry name" value="PPM_2"/>
    <property type="match status" value="1"/>
</dbReference>
<dbReference type="GO" id="GO:0046872">
    <property type="term" value="F:metal ion binding"/>
    <property type="evidence" value="ECO:0007669"/>
    <property type="project" value="UniProtKB-KW"/>
</dbReference>
<evidence type="ECO:0000256" key="6">
    <source>
        <dbReference type="ARBA" id="ARBA00022842"/>
    </source>
</evidence>
<evidence type="ECO:0000313" key="10">
    <source>
        <dbReference type="EMBL" id="KPM03475.1"/>
    </source>
</evidence>
<dbReference type="PANTHER" id="PTHR13832">
    <property type="entry name" value="PROTEIN PHOSPHATASE 2C"/>
    <property type="match status" value="1"/>
</dbReference>
<keyword evidence="8" id="KW-0464">Manganese</keyword>
<dbReference type="AlphaFoldDB" id="A0A131ZYU3"/>
<dbReference type="InterPro" id="IPR015655">
    <property type="entry name" value="PP2C"/>
</dbReference>
<dbReference type="Pfam" id="PF00481">
    <property type="entry name" value="PP2C"/>
    <property type="match status" value="1"/>
</dbReference>
<evidence type="ECO:0000256" key="2">
    <source>
        <dbReference type="ARBA" id="ARBA00006702"/>
    </source>
</evidence>
<dbReference type="CDD" id="cd00143">
    <property type="entry name" value="PP2Cc"/>
    <property type="match status" value="1"/>
</dbReference>
<evidence type="ECO:0000313" key="11">
    <source>
        <dbReference type="Proteomes" id="UP000616769"/>
    </source>
</evidence>
<dbReference type="Proteomes" id="UP000616769">
    <property type="component" value="Unassembled WGS sequence"/>
</dbReference>
<dbReference type="VEuPathDB" id="VectorBase:SSCA009699"/>
<keyword evidence="5" id="KW-0378">Hydrolase</keyword>